<accession>A0A3G6J4U4</accession>
<evidence type="ECO:0000313" key="2">
    <source>
        <dbReference type="Proteomes" id="UP000269019"/>
    </source>
</evidence>
<dbReference type="KEGG" id="ccho:CCHOA_03470"/>
<sequence>MTLQIPTLSPTPPRINLDVTLPGDLPAVEGIFHNSFPWDLQWWRPRAGQPSRLQSVVAALHEHATSLRIRHPHTTARILQAAALSPQVSPHSCAHSDISSERACADLIYQFDCGHGVIACTATPLLPGQVRFAQATLRLPPAVVVTEVNTFTNTVQLTAVDDPFGQQHRVELSTFLHSWQATRFTMIIIAANTFDSVHCEGEQPLWGHHRRWPVAGYRPVCFPGEVGA</sequence>
<protein>
    <submittedName>
        <fullName evidence="1">Uncharacterized protein</fullName>
    </submittedName>
</protein>
<proteinExistence type="predicted"/>
<keyword evidence="2" id="KW-1185">Reference proteome</keyword>
<evidence type="ECO:0000313" key="1">
    <source>
        <dbReference type="EMBL" id="AZA13105.1"/>
    </source>
</evidence>
<dbReference type="RefSeq" id="WP_123926774.1">
    <property type="nucleotide sequence ID" value="NZ_CP033896.1"/>
</dbReference>
<dbReference type="Proteomes" id="UP000269019">
    <property type="component" value="Chromosome"/>
</dbReference>
<dbReference type="AlphaFoldDB" id="A0A3G6J4U4"/>
<name>A0A3G6J4U4_9CORY</name>
<gene>
    <name evidence="1" type="ORF">CCHOA_03470</name>
</gene>
<reference evidence="1 2" key="1">
    <citation type="submission" date="2018-11" db="EMBL/GenBank/DDBJ databases">
        <authorList>
            <person name="Kleinhagauer T."/>
            <person name="Glaeser S.P."/>
            <person name="Spergser J."/>
            <person name="Ruckert C."/>
            <person name="Kaempfer P."/>
            <person name="Busse H.-J."/>
        </authorList>
    </citation>
    <scope>NUCLEOTIDE SEQUENCE [LARGE SCALE GENOMIC DNA]</scope>
    <source>
        <strain evidence="1 2">200CH</strain>
    </source>
</reference>
<dbReference type="EMBL" id="CP033896">
    <property type="protein sequence ID" value="AZA13105.1"/>
    <property type="molecule type" value="Genomic_DNA"/>
</dbReference>
<organism evidence="1 2">
    <name type="scientific">Corynebacterium choanae</name>
    <dbReference type="NCBI Taxonomy" id="1862358"/>
    <lineage>
        <taxon>Bacteria</taxon>
        <taxon>Bacillati</taxon>
        <taxon>Actinomycetota</taxon>
        <taxon>Actinomycetes</taxon>
        <taxon>Mycobacteriales</taxon>
        <taxon>Corynebacteriaceae</taxon>
        <taxon>Corynebacterium</taxon>
    </lineage>
</organism>